<accession>A0A2K1KGW0</accession>
<dbReference type="InParanoid" id="A0A2K1KGW0"/>
<evidence type="ECO:0000313" key="2">
    <source>
        <dbReference type="EnsemblPlants" id="PAC:32977372.CDS.1"/>
    </source>
</evidence>
<dbReference type="AlphaFoldDB" id="A0A2K1KGW0"/>
<evidence type="ECO:0000313" key="3">
    <source>
        <dbReference type="Proteomes" id="UP000006727"/>
    </source>
</evidence>
<protein>
    <submittedName>
        <fullName evidence="1 2">Uncharacterized protein</fullName>
    </submittedName>
</protein>
<proteinExistence type="predicted"/>
<keyword evidence="3" id="KW-1185">Reference proteome</keyword>
<sequence length="59" mass="6581">MITPACQAHQMLTLTHGPNGDGWRARRDPQHTLRSGRVLGLASAVFALEMRDPTLRFHS</sequence>
<dbReference type="EnsemblPlants" id="Pp3c6_23850V3.1">
    <property type="protein sequence ID" value="PAC:32977372.CDS.1"/>
    <property type="gene ID" value="Pp3c6_23850"/>
</dbReference>
<gene>
    <name evidence="1" type="ORF">PHYPA_009396</name>
</gene>
<name>A0A2K1KGW0_PHYPA</name>
<organism evidence="1">
    <name type="scientific">Physcomitrium patens</name>
    <name type="common">Spreading-leaved earth moss</name>
    <name type="synonym">Physcomitrella patens</name>
    <dbReference type="NCBI Taxonomy" id="3218"/>
    <lineage>
        <taxon>Eukaryota</taxon>
        <taxon>Viridiplantae</taxon>
        <taxon>Streptophyta</taxon>
        <taxon>Embryophyta</taxon>
        <taxon>Bryophyta</taxon>
        <taxon>Bryophytina</taxon>
        <taxon>Bryopsida</taxon>
        <taxon>Funariidae</taxon>
        <taxon>Funariales</taxon>
        <taxon>Funariaceae</taxon>
        <taxon>Physcomitrium</taxon>
    </lineage>
</organism>
<reference evidence="1 3" key="2">
    <citation type="journal article" date="2018" name="Plant J.">
        <title>The Physcomitrella patens chromosome-scale assembly reveals moss genome structure and evolution.</title>
        <authorList>
            <person name="Lang D."/>
            <person name="Ullrich K.K."/>
            <person name="Murat F."/>
            <person name="Fuchs J."/>
            <person name="Jenkins J."/>
            <person name="Haas F.B."/>
            <person name="Piednoel M."/>
            <person name="Gundlach H."/>
            <person name="Van Bel M."/>
            <person name="Meyberg R."/>
            <person name="Vives C."/>
            <person name="Morata J."/>
            <person name="Symeonidi A."/>
            <person name="Hiss M."/>
            <person name="Muchero W."/>
            <person name="Kamisugi Y."/>
            <person name="Saleh O."/>
            <person name="Blanc G."/>
            <person name="Decker E.L."/>
            <person name="van Gessel N."/>
            <person name="Grimwood J."/>
            <person name="Hayes R.D."/>
            <person name="Graham S.W."/>
            <person name="Gunter L.E."/>
            <person name="McDaniel S.F."/>
            <person name="Hoernstein S.N.W."/>
            <person name="Larsson A."/>
            <person name="Li F.W."/>
            <person name="Perroud P.F."/>
            <person name="Phillips J."/>
            <person name="Ranjan P."/>
            <person name="Rokshar D.S."/>
            <person name="Rothfels C.J."/>
            <person name="Schneider L."/>
            <person name="Shu S."/>
            <person name="Stevenson D.W."/>
            <person name="Thummler F."/>
            <person name="Tillich M."/>
            <person name="Villarreal Aguilar J.C."/>
            <person name="Widiez T."/>
            <person name="Wong G.K."/>
            <person name="Wymore A."/>
            <person name="Zhang Y."/>
            <person name="Zimmer A.D."/>
            <person name="Quatrano R.S."/>
            <person name="Mayer K.F.X."/>
            <person name="Goodstein D."/>
            <person name="Casacuberta J.M."/>
            <person name="Vandepoele K."/>
            <person name="Reski R."/>
            <person name="Cuming A.C."/>
            <person name="Tuskan G.A."/>
            <person name="Maumus F."/>
            <person name="Salse J."/>
            <person name="Schmutz J."/>
            <person name="Rensing S.A."/>
        </authorList>
    </citation>
    <scope>NUCLEOTIDE SEQUENCE [LARGE SCALE GENOMIC DNA]</scope>
    <source>
        <strain evidence="2 3">cv. Gransden 2004</strain>
    </source>
</reference>
<reference evidence="1 3" key="1">
    <citation type="journal article" date="2008" name="Science">
        <title>The Physcomitrella genome reveals evolutionary insights into the conquest of land by plants.</title>
        <authorList>
            <person name="Rensing S."/>
            <person name="Lang D."/>
            <person name="Zimmer A."/>
            <person name="Terry A."/>
            <person name="Salamov A."/>
            <person name="Shapiro H."/>
            <person name="Nishiyama T."/>
            <person name="Perroud P.-F."/>
            <person name="Lindquist E."/>
            <person name="Kamisugi Y."/>
            <person name="Tanahashi T."/>
            <person name="Sakakibara K."/>
            <person name="Fujita T."/>
            <person name="Oishi K."/>
            <person name="Shin-I T."/>
            <person name="Kuroki Y."/>
            <person name="Toyoda A."/>
            <person name="Suzuki Y."/>
            <person name="Hashimoto A."/>
            <person name="Yamaguchi K."/>
            <person name="Sugano A."/>
            <person name="Kohara Y."/>
            <person name="Fujiyama A."/>
            <person name="Anterola A."/>
            <person name="Aoki S."/>
            <person name="Ashton N."/>
            <person name="Barbazuk W.B."/>
            <person name="Barker E."/>
            <person name="Bennetzen J."/>
            <person name="Bezanilla M."/>
            <person name="Blankenship R."/>
            <person name="Cho S.H."/>
            <person name="Dutcher S."/>
            <person name="Estelle M."/>
            <person name="Fawcett J.A."/>
            <person name="Gundlach H."/>
            <person name="Hanada K."/>
            <person name="Heyl A."/>
            <person name="Hicks K.A."/>
            <person name="Hugh J."/>
            <person name="Lohr M."/>
            <person name="Mayer K."/>
            <person name="Melkozernov A."/>
            <person name="Murata T."/>
            <person name="Nelson D."/>
            <person name="Pils B."/>
            <person name="Prigge M."/>
            <person name="Reiss B."/>
            <person name="Renner T."/>
            <person name="Rombauts S."/>
            <person name="Rushton P."/>
            <person name="Sanderfoot A."/>
            <person name="Schween G."/>
            <person name="Shiu S.-H."/>
            <person name="Stueber K."/>
            <person name="Theodoulou F.L."/>
            <person name="Tu H."/>
            <person name="Van de Peer Y."/>
            <person name="Verrier P.J."/>
            <person name="Waters E."/>
            <person name="Wood A."/>
            <person name="Yang L."/>
            <person name="Cove D."/>
            <person name="Cuming A."/>
            <person name="Hasebe M."/>
            <person name="Lucas S."/>
            <person name="Mishler D.B."/>
            <person name="Reski R."/>
            <person name="Grigoriev I."/>
            <person name="Quatrano R.S."/>
            <person name="Boore J.L."/>
        </authorList>
    </citation>
    <scope>NUCLEOTIDE SEQUENCE [LARGE SCALE GENOMIC DNA]</scope>
    <source>
        <strain evidence="2 3">cv. Gransden 2004</strain>
    </source>
</reference>
<evidence type="ECO:0000313" key="1">
    <source>
        <dbReference type="EMBL" id="PNR53021.1"/>
    </source>
</evidence>
<reference evidence="2" key="3">
    <citation type="submission" date="2020-12" db="UniProtKB">
        <authorList>
            <consortium name="EnsemblPlants"/>
        </authorList>
    </citation>
    <scope>IDENTIFICATION</scope>
</reference>
<dbReference type="EMBL" id="ABEU02000006">
    <property type="protein sequence ID" value="PNR53021.1"/>
    <property type="molecule type" value="Genomic_DNA"/>
</dbReference>
<dbReference type="Proteomes" id="UP000006727">
    <property type="component" value="Chromosome 6"/>
</dbReference>
<dbReference type="Gramene" id="Pp3c6_23850V3.1">
    <property type="protein sequence ID" value="PAC:32977372.CDS.1"/>
    <property type="gene ID" value="Pp3c6_23850"/>
</dbReference>